<dbReference type="InterPro" id="IPR029062">
    <property type="entry name" value="Class_I_gatase-like"/>
</dbReference>
<feature type="active site" evidence="13 14">
    <location>
        <position position="183"/>
    </location>
</feature>
<dbReference type="NCBIfam" id="TIGR01855">
    <property type="entry name" value="IMP_synth_hisH"/>
    <property type="match status" value="1"/>
</dbReference>
<keyword evidence="7 13" id="KW-0315">Glutamine amidotransferase</keyword>
<dbReference type="InterPro" id="IPR010139">
    <property type="entry name" value="Imidazole-glycPsynth_HisH"/>
</dbReference>
<feature type="active site" evidence="13 14">
    <location>
        <position position="185"/>
    </location>
</feature>
<keyword evidence="5 13" id="KW-0028">Amino-acid biosynthesis</keyword>
<keyword evidence="8 13" id="KW-0368">Histidine biosynthesis</keyword>
<reference evidence="16 17" key="1">
    <citation type="journal article" date="2011" name="Stand. Genomic Sci.">
        <title>Complete genome sequence of the thermophilic sulfur-reducer Hippea maritima type strain (MH(2)).</title>
        <authorList>
            <person name="Huntemann M."/>
            <person name="Lu M."/>
            <person name="Nolan M."/>
            <person name="Lapidus A."/>
            <person name="Lucas S."/>
            <person name="Hammon N."/>
            <person name="Deshpande S."/>
            <person name="Cheng J.F."/>
            <person name="Tapia R."/>
            <person name="Han C."/>
            <person name="Goodwin L."/>
            <person name="Pitluck S."/>
            <person name="Liolios K."/>
            <person name="Pagani I."/>
            <person name="Ivanova N."/>
            <person name="Ovchinikova G."/>
            <person name="Pati A."/>
            <person name="Chen A."/>
            <person name="Palaniappan K."/>
            <person name="Land M."/>
            <person name="Hauser L."/>
            <person name="Jeffries C.D."/>
            <person name="Detter J.C."/>
            <person name="Brambilla E.M."/>
            <person name="Rohde M."/>
            <person name="Spring S."/>
            <person name="Goker M."/>
            <person name="Woyke T."/>
            <person name="Bristow J."/>
            <person name="Eisen J.A."/>
            <person name="Markowitz V."/>
            <person name="Hugenholtz P."/>
            <person name="Kyrpides N.C."/>
            <person name="Klenk H.P."/>
            <person name="Mavromatis K."/>
        </authorList>
    </citation>
    <scope>NUCLEOTIDE SEQUENCE [LARGE SCALE GENOMIC DNA]</scope>
    <source>
        <strain evidence="17">ATCC 700847 / DSM 10411 / MH2</strain>
    </source>
</reference>
<dbReference type="Pfam" id="PF00117">
    <property type="entry name" value="GATase"/>
    <property type="match status" value="1"/>
</dbReference>
<comment type="pathway">
    <text evidence="2 13">Amino-acid biosynthesis; L-histidine biosynthesis; L-histidine from 5-phospho-alpha-D-ribose 1-diphosphate: step 5/9.</text>
</comment>
<feature type="domain" description="Glutamine amidotransferase" evidence="15">
    <location>
        <begin position="6"/>
        <end position="199"/>
    </location>
</feature>
<dbReference type="STRING" id="760142.Hipma_1517"/>
<dbReference type="UniPathway" id="UPA00031">
    <property type="reaction ID" value="UER00010"/>
</dbReference>
<evidence type="ECO:0000256" key="7">
    <source>
        <dbReference type="ARBA" id="ARBA00022962"/>
    </source>
</evidence>
<dbReference type="InterPro" id="IPR017926">
    <property type="entry name" value="GATASE"/>
</dbReference>
<comment type="catalytic activity">
    <reaction evidence="10 13">
        <text>5-[(5-phospho-1-deoxy-D-ribulos-1-ylimino)methylamino]-1-(5-phospho-beta-D-ribosyl)imidazole-4-carboxamide + L-glutamine = D-erythro-1-(imidazol-4-yl)glycerol 3-phosphate + 5-amino-1-(5-phospho-beta-D-ribosyl)imidazole-4-carboxamide + L-glutamate + H(+)</text>
        <dbReference type="Rhea" id="RHEA:24793"/>
        <dbReference type="ChEBI" id="CHEBI:15378"/>
        <dbReference type="ChEBI" id="CHEBI:29985"/>
        <dbReference type="ChEBI" id="CHEBI:58278"/>
        <dbReference type="ChEBI" id="CHEBI:58359"/>
        <dbReference type="ChEBI" id="CHEBI:58475"/>
        <dbReference type="ChEBI" id="CHEBI:58525"/>
        <dbReference type="EC" id="4.3.2.10"/>
    </reaction>
</comment>
<dbReference type="GO" id="GO:0016829">
    <property type="term" value="F:lyase activity"/>
    <property type="evidence" value="ECO:0007669"/>
    <property type="project" value="UniProtKB-KW"/>
</dbReference>
<sequence length="206" mass="23041">MGLITIIDYESGNVRSVSKAIEFVGFNSKVTHNKEEILSSDGVVLPGVGAFGDCMDKLKKYRLVDVIYKVIEKKKPFLGICVGLHLLFEESEEFGIHKGFGLVKGRVVRFRGNGLKVPHMGWNTVNIKKQNKIFNGIKDNSFFYFVHSYYGVALDETEIASCDYGVSFTAAVNKDNMWGVQFHPEKSQGVGLKLLKNFCDICEGKL</sequence>
<dbReference type="FunCoup" id="F2LTU7">
    <property type="interactions" value="273"/>
</dbReference>
<dbReference type="GO" id="GO:0000105">
    <property type="term" value="P:L-histidine biosynthetic process"/>
    <property type="evidence" value="ECO:0007669"/>
    <property type="project" value="UniProtKB-UniRule"/>
</dbReference>
<reference evidence="17" key="2">
    <citation type="submission" date="2011-03" db="EMBL/GenBank/DDBJ databases">
        <title>The complete genome of Hippea maritima DSM 10411.</title>
        <authorList>
            <consortium name="US DOE Joint Genome Institute (JGI-PGF)"/>
            <person name="Lucas S."/>
            <person name="Copeland A."/>
            <person name="Lapidus A."/>
            <person name="Bruce D."/>
            <person name="Goodwin L."/>
            <person name="Pitluck S."/>
            <person name="Peters L."/>
            <person name="Kyrpides N."/>
            <person name="Mavromatis K."/>
            <person name="Pagani I."/>
            <person name="Ivanova N."/>
            <person name="Mikhailova N."/>
            <person name="Lu M."/>
            <person name="Detter J.C."/>
            <person name="Tapia R."/>
            <person name="Han C."/>
            <person name="Land M."/>
            <person name="Hauser L."/>
            <person name="Markowitz V."/>
            <person name="Cheng J.-F."/>
            <person name="Hugenholtz P."/>
            <person name="Woyke T."/>
            <person name="Wu D."/>
            <person name="Spring S."/>
            <person name="Schroeder M."/>
            <person name="Brambilla E."/>
            <person name="Klenk H.-P."/>
            <person name="Eisen J.A."/>
        </authorList>
    </citation>
    <scope>NUCLEOTIDE SEQUENCE [LARGE SCALE GENOMIC DNA]</scope>
    <source>
        <strain evidence="17">ATCC 700847 / DSM 10411 / MH2</strain>
    </source>
</reference>
<keyword evidence="17" id="KW-1185">Reference proteome</keyword>
<evidence type="ECO:0000256" key="12">
    <source>
        <dbReference type="ARBA" id="ARBA00058610"/>
    </source>
</evidence>
<dbReference type="KEGG" id="hmr:Hipma_1517"/>
<dbReference type="OrthoDB" id="9807749at2"/>
<keyword evidence="6 13" id="KW-0378">Hydrolase</keyword>
<comment type="function">
    <text evidence="13">IGPS catalyzes the conversion of PRFAR and glutamine to IGP, AICAR and glutamate. The HisH subunit catalyzes the hydrolysis of glutamine to glutamate and ammonia as part of the synthesis of IGP and AICAR. The resulting ammonia molecule is channeled to the active site of HisF.</text>
</comment>
<evidence type="ECO:0000256" key="8">
    <source>
        <dbReference type="ARBA" id="ARBA00023102"/>
    </source>
</evidence>
<dbReference type="HOGENOM" id="CLU_071837_2_2_7"/>
<dbReference type="CDD" id="cd01748">
    <property type="entry name" value="GATase1_IGP_Synthase"/>
    <property type="match status" value="1"/>
</dbReference>
<keyword evidence="4 13" id="KW-0963">Cytoplasm</keyword>
<dbReference type="HAMAP" id="MF_00278">
    <property type="entry name" value="HisH"/>
    <property type="match status" value="1"/>
</dbReference>
<feature type="active site" description="Nucleophile" evidence="13 14">
    <location>
        <position position="81"/>
    </location>
</feature>
<organism evidence="16 17">
    <name type="scientific">Hippea maritima (strain ATCC 700847 / DSM 10411 / MH2)</name>
    <dbReference type="NCBI Taxonomy" id="760142"/>
    <lineage>
        <taxon>Bacteria</taxon>
        <taxon>Pseudomonadati</taxon>
        <taxon>Campylobacterota</taxon>
        <taxon>Desulfurellia</taxon>
        <taxon>Desulfurellales</taxon>
        <taxon>Hippeaceae</taxon>
        <taxon>Hippea</taxon>
    </lineage>
</organism>
<evidence type="ECO:0000256" key="14">
    <source>
        <dbReference type="PIRSR" id="PIRSR000495-1"/>
    </source>
</evidence>
<protein>
    <recommendedName>
        <fullName evidence="13">Imidazole glycerol phosphate synthase subunit HisH</fullName>
        <ecNumber evidence="13">4.3.2.10</ecNumber>
    </recommendedName>
    <alternativeName>
        <fullName evidence="13">IGP synthase glutaminase subunit</fullName>
        <ecNumber evidence="13">3.5.1.2</ecNumber>
    </alternativeName>
    <alternativeName>
        <fullName evidence="13">IGP synthase subunit HisH</fullName>
    </alternativeName>
    <alternativeName>
        <fullName evidence="13">ImGP synthase subunit HisH</fullName>
        <shortName evidence="13">IGPS subunit HisH</shortName>
    </alternativeName>
</protein>
<dbReference type="Gene3D" id="3.40.50.880">
    <property type="match status" value="1"/>
</dbReference>
<accession>F2LTU7</accession>
<evidence type="ECO:0000313" key="16">
    <source>
        <dbReference type="EMBL" id="AEA34473.1"/>
    </source>
</evidence>
<evidence type="ECO:0000256" key="6">
    <source>
        <dbReference type="ARBA" id="ARBA00022801"/>
    </source>
</evidence>
<dbReference type="PROSITE" id="PS51273">
    <property type="entry name" value="GATASE_TYPE_1"/>
    <property type="match status" value="1"/>
</dbReference>
<comment type="subunit">
    <text evidence="3 13">Heterodimer of HisH and HisF.</text>
</comment>
<evidence type="ECO:0000256" key="10">
    <source>
        <dbReference type="ARBA" id="ARBA00047838"/>
    </source>
</evidence>
<evidence type="ECO:0000256" key="1">
    <source>
        <dbReference type="ARBA" id="ARBA00004496"/>
    </source>
</evidence>
<comment type="catalytic activity">
    <reaction evidence="11 13">
        <text>L-glutamine + H2O = L-glutamate + NH4(+)</text>
        <dbReference type="Rhea" id="RHEA:15889"/>
        <dbReference type="ChEBI" id="CHEBI:15377"/>
        <dbReference type="ChEBI" id="CHEBI:28938"/>
        <dbReference type="ChEBI" id="CHEBI:29985"/>
        <dbReference type="ChEBI" id="CHEBI:58359"/>
        <dbReference type="EC" id="3.5.1.2"/>
    </reaction>
</comment>
<dbReference type="AlphaFoldDB" id="F2LTU7"/>
<dbReference type="EC" id="4.3.2.10" evidence="13"/>
<dbReference type="GO" id="GO:0004359">
    <property type="term" value="F:glutaminase activity"/>
    <property type="evidence" value="ECO:0007669"/>
    <property type="project" value="UniProtKB-EC"/>
</dbReference>
<proteinExistence type="inferred from homology"/>
<evidence type="ECO:0000313" key="17">
    <source>
        <dbReference type="Proteomes" id="UP000008139"/>
    </source>
</evidence>
<evidence type="ECO:0000256" key="4">
    <source>
        <dbReference type="ARBA" id="ARBA00022490"/>
    </source>
</evidence>
<evidence type="ECO:0000256" key="11">
    <source>
        <dbReference type="ARBA" id="ARBA00049534"/>
    </source>
</evidence>
<dbReference type="RefSeq" id="WP_013682502.1">
    <property type="nucleotide sequence ID" value="NC_015318.1"/>
</dbReference>
<comment type="function">
    <text evidence="12">IGPS catalyzes the conversion of PRFAR and glutamine to IGP, AICAR and glutamate. The HisH subunit provides the glutamine amidotransferase activity that produces the ammonia necessary to HisF for the synthesis of IGP and AICAR.</text>
</comment>
<gene>
    <name evidence="13" type="primary">hisH</name>
    <name evidence="16" type="ordered locus">Hipma_1517</name>
</gene>
<evidence type="ECO:0000256" key="3">
    <source>
        <dbReference type="ARBA" id="ARBA00011152"/>
    </source>
</evidence>
<dbReference type="Proteomes" id="UP000008139">
    <property type="component" value="Chromosome"/>
</dbReference>
<evidence type="ECO:0000256" key="5">
    <source>
        <dbReference type="ARBA" id="ARBA00022605"/>
    </source>
</evidence>
<keyword evidence="9 13" id="KW-0456">Lyase</keyword>
<name>F2LTU7_HIPMA</name>
<comment type="subcellular location">
    <subcellularLocation>
        <location evidence="1 13">Cytoplasm</location>
    </subcellularLocation>
</comment>
<dbReference type="MEROPS" id="C26.965"/>
<dbReference type="GO" id="GO:0000107">
    <property type="term" value="F:imidazoleglycerol-phosphate synthase activity"/>
    <property type="evidence" value="ECO:0007669"/>
    <property type="project" value="UniProtKB-UniRule"/>
</dbReference>
<dbReference type="PIRSF" id="PIRSF000495">
    <property type="entry name" value="Amidotransf_hisH"/>
    <property type="match status" value="1"/>
</dbReference>
<dbReference type="FunFam" id="3.40.50.880:FF:000009">
    <property type="entry name" value="Imidazole glycerol phosphate synthase subunit HisH"/>
    <property type="match status" value="1"/>
</dbReference>
<dbReference type="EC" id="3.5.1.2" evidence="13"/>
<dbReference type="GO" id="GO:0005737">
    <property type="term" value="C:cytoplasm"/>
    <property type="evidence" value="ECO:0007669"/>
    <property type="project" value="UniProtKB-SubCell"/>
</dbReference>
<dbReference type="EMBL" id="CP002606">
    <property type="protein sequence ID" value="AEA34473.1"/>
    <property type="molecule type" value="Genomic_DNA"/>
</dbReference>
<dbReference type="SUPFAM" id="SSF52317">
    <property type="entry name" value="Class I glutamine amidotransferase-like"/>
    <property type="match status" value="1"/>
</dbReference>
<evidence type="ECO:0000256" key="9">
    <source>
        <dbReference type="ARBA" id="ARBA00023239"/>
    </source>
</evidence>
<dbReference type="PANTHER" id="PTHR42701:SF1">
    <property type="entry name" value="IMIDAZOLE GLYCEROL PHOSPHATE SYNTHASE SUBUNIT HISH"/>
    <property type="match status" value="1"/>
</dbReference>
<dbReference type="PANTHER" id="PTHR42701">
    <property type="entry name" value="IMIDAZOLE GLYCEROL PHOSPHATE SYNTHASE SUBUNIT HISH"/>
    <property type="match status" value="1"/>
</dbReference>
<dbReference type="eggNOG" id="COG0118">
    <property type="taxonomic scope" value="Bacteria"/>
</dbReference>
<evidence type="ECO:0000256" key="13">
    <source>
        <dbReference type="HAMAP-Rule" id="MF_00278"/>
    </source>
</evidence>
<evidence type="ECO:0000259" key="15">
    <source>
        <dbReference type="Pfam" id="PF00117"/>
    </source>
</evidence>
<evidence type="ECO:0000256" key="2">
    <source>
        <dbReference type="ARBA" id="ARBA00005091"/>
    </source>
</evidence>
<dbReference type="InParanoid" id="F2LTU7"/>